<keyword evidence="1" id="KW-0472">Membrane</keyword>
<dbReference type="Proteomes" id="UP000578091">
    <property type="component" value="Unassembled WGS sequence"/>
</dbReference>
<feature type="transmembrane region" description="Helical" evidence="1">
    <location>
        <begin position="64"/>
        <end position="89"/>
    </location>
</feature>
<feature type="transmembrane region" description="Helical" evidence="1">
    <location>
        <begin position="101"/>
        <end position="122"/>
    </location>
</feature>
<evidence type="ECO:0000313" key="3">
    <source>
        <dbReference type="Proteomes" id="UP000578091"/>
    </source>
</evidence>
<protein>
    <submittedName>
        <fullName evidence="2">Uncharacterized protein</fullName>
    </submittedName>
</protein>
<gene>
    <name evidence="2" type="ORF">H0E84_07645</name>
</gene>
<comment type="caution">
    <text evidence="2">The sequence shown here is derived from an EMBL/GenBank/DDBJ whole genome shotgun (WGS) entry which is preliminary data.</text>
</comment>
<name>A0A853JC82_9GAMM</name>
<proteinExistence type="predicted"/>
<accession>A0A853JC82</accession>
<sequence length="138" mass="14849">MKPRSFSLSDYTATVIFSSQWPGNLCNGPCLLSHRLPYPFRQRKARDAAQYHAFLALVPRSPNLAVTILTSLANGLLVLIGLFAVVGLGDYGISPFEVASAWVGAVIVPAINVLAVLVWRVAAQSNNSFKPKPLRGSA</sequence>
<dbReference type="AlphaFoldDB" id="A0A853JC82"/>
<dbReference type="EMBL" id="JACCKA010000050">
    <property type="protein sequence ID" value="NZA26257.1"/>
    <property type="molecule type" value="Genomic_DNA"/>
</dbReference>
<dbReference type="RefSeq" id="WP_180678053.1">
    <property type="nucleotide sequence ID" value="NZ_JACCKA010000050.1"/>
</dbReference>
<organism evidence="2 3">
    <name type="scientific">Luteimonas salinisoli</name>
    <dbReference type="NCBI Taxonomy" id="2752307"/>
    <lineage>
        <taxon>Bacteria</taxon>
        <taxon>Pseudomonadati</taxon>
        <taxon>Pseudomonadota</taxon>
        <taxon>Gammaproteobacteria</taxon>
        <taxon>Lysobacterales</taxon>
        <taxon>Lysobacteraceae</taxon>
        <taxon>Luteimonas</taxon>
    </lineage>
</organism>
<keyword evidence="3" id="KW-1185">Reference proteome</keyword>
<evidence type="ECO:0000256" key="1">
    <source>
        <dbReference type="SAM" id="Phobius"/>
    </source>
</evidence>
<keyword evidence="1" id="KW-1133">Transmembrane helix</keyword>
<keyword evidence="1" id="KW-0812">Transmembrane</keyword>
<reference evidence="2 3" key="1">
    <citation type="submission" date="2020-07" db="EMBL/GenBank/DDBJ databases">
        <title>Luteimonas sp. SJ-92.</title>
        <authorList>
            <person name="Huang X.-X."/>
            <person name="Xu L."/>
            <person name="Sun J.-Q."/>
        </authorList>
    </citation>
    <scope>NUCLEOTIDE SEQUENCE [LARGE SCALE GENOMIC DNA]</scope>
    <source>
        <strain evidence="2 3">SJ-92</strain>
    </source>
</reference>
<evidence type="ECO:0000313" key="2">
    <source>
        <dbReference type="EMBL" id="NZA26257.1"/>
    </source>
</evidence>